<evidence type="ECO:0000313" key="2">
    <source>
        <dbReference type="Proteomes" id="UP000290602"/>
    </source>
</evidence>
<proteinExistence type="predicted"/>
<dbReference type="RefSeq" id="WP_129032004.1">
    <property type="nucleotide sequence ID" value="NZ_CP059603.1"/>
</dbReference>
<dbReference type="Proteomes" id="UP000290602">
    <property type="component" value="Unassembled WGS sequence"/>
</dbReference>
<evidence type="ECO:0000313" key="1">
    <source>
        <dbReference type="EMBL" id="RXI79063.1"/>
    </source>
</evidence>
<organism evidence="1 2">
    <name type="scientific">Levilactobacillus suantsaii</name>
    <dbReference type="NCBI Taxonomy" id="2292255"/>
    <lineage>
        <taxon>Bacteria</taxon>
        <taxon>Bacillati</taxon>
        <taxon>Bacillota</taxon>
        <taxon>Bacilli</taxon>
        <taxon>Lactobacillales</taxon>
        <taxon>Lactobacillaceae</taxon>
        <taxon>Levilactobacillus</taxon>
    </lineage>
</organism>
<sequence>MKSIRQLSFLEFFGYLALILGLIIEGYALISQPGSLVGADNMFGGAVVLALAVAFLHDRSLLLRLIIIGLSTLGFGVFAYAYTRTWTWTTVVALAVLAFLVFFFGLSTDVRRNHSEWPHF</sequence>
<dbReference type="AlphaFoldDB" id="A0A4V1LFF9"/>
<keyword evidence="2" id="KW-1185">Reference proteome</keyword>
<comment type="caution">
    <text evidence="1">The sequence shown here is derived from an EMBL/GenBank/DDBJ whole genome shotgun (WGS) entry which is preliminary data.</text>
</comment>
<accession>A0A4V1LFF9</accession>
<reference evidence="1 2" key="1">
    <citation type="submission" date="2018-08" db="EMBL/GenBank/DDBJ databases">
        <title>Lactobacillus suantsai sp. nov., isolated from traditional fermented suan-tsai in Taiwan.</title>
        <authorList>
            <person name="Huang C.-H."/>
        </authorList>
    </citation>
    <scope>NUCLEOTIDE SEQUENCE [LARGE SCALE GENOMIC DNA]</scope>
    <source>
        <strain evidence="1 2">BCRC 12945</strain>
    </source>
</reference>
<dbReference type="OrthoDB" id="2323540at2"/>
<gene>
    <name evidence="1" type="ORF">DXH47_04595</name>
</gene>
<dbReference type="EMBL" id="QXIL01000006">
    <property type="protein sequence ID" value="RXI79063.1"/>
    <property type="molecule type" value="Genomic_DNA"/>
</dbReference>
<protein>
    <submittedName>
        <fullName evidence="1">Uncharacterized protein</fullName>
    </submittedName>
</protein>
<name>A0A4V1LFF9_9LACO</name>